<dbReference type="EMBL" id="PVYX01000001">
    <property type="protein sequence ID" value="PRX57006.1"/>
    <property type="molecule type" value="Genomic_DNA"/>
</dbReference>
<dbReference type="NCBIfam" id="TIGR03511">
    <property type="entry name" value="GldH_lipo"/>
    <property type="match status" value="1"/>
</dbReference>
<feature type="signal peptide" evidence="1">
    <location>
        <begin position="1"/>
        <end position="20"/>
    </location>
</feature>
<dbReference type="OrthoDB" id="982482at2"/>
<comment type="caution">
    <text evidence="2">The sequence shown here is derived from an EMBL/GenBank/DDBJ whole genome shotgun (WGS) entry which is preliminary data.</text>
</comment>
<dbReference type="AlphaFoldDB" id="A0A2T0MHJ0"/>
<sequence length="162" mass="18449">MLNRILICLCLLLSLVSCNSKLEFSKFETLKEGSWAMDRPVNFEFSDLDSLQTHNMYINIRNDNNFEFSNLFLITELEYPDGNTQKDTLEYAMAKPTGEWLGKGLGSVKESKLWYREGIVFPDSGVYKVKVTHAMRKNGDIDGIPVLEGITDIGLEIEKISQ</sequence>
<proteinExistence type="predicted"/>
<dbReference type="PROSITE" id="PS51257">
    <property type="entry name" value="PROKAR_LIPOPROTEIN"/>
    <property type="match status" value="1"/>
</dbReference>
<keyword evidence="3" id="KW-1185">Reference proteome</keyword>
<accession>A0A2T0MHJ0</accession>
<dbReference type="Pfam" id="PF14109">
    <property type="entry name" value="GldH_lipo"/>
    <property type="match status" value="1"/>
</dbReference>
<protein>
    <submittedName>
        <fullName evidence="2">Gliding motility-associated lipoprotein GldH</fullName>
    </submittedName>
</protein>
<keyword evidence="1" id="KW-0732">Signal</keyword>
<reference evidence="2 3" key="1">
    <citation type="submission" date="2018-03" db="EMBL/GenBank/DDBJ databases">
        <title>Genomic Encyclopedia of Archaeal and Bacterial Type Strains, Phase II (KMG-II): from individual species to whole genera.</title>
        <authorList>
            <person name="Goeker M."/>
        </authorList>
    </citation>
    <scope>NUCLEOTIDE SEQUENCE [LARGE SCALE GENOMIC DNA]</scope>
    <source>
        <strain evidence="2 3">DSM 25027</strain>
    </source>
</reference>
<dbReference type="RefSeq" id="WP_106143929.1">
    <property type="nucleotide sequence ID" value="NZ_PVYX01000001.1"/>
</dbReference>
<evidence type="ECO:0000256" key="1">
    <source>
        <dbReference type="SAM" id="SignalP"/>
    </source>
</evidence>
<name>A0A2T0MHJ0_9FLAO</name>
<dbReference type="InterPro" id="IPR020018">
    <property type="entry name" value="Motility-assoc_lipoprot_GldH"/>
</dbReference>
<dbReference type="Proteomes" id="UP000237640">
    <property type="component" value="Unassembled WGS sequence"/>
</dbReference>
<evidence type="ECO:0000313" key="3">
    <source>
        <dbReference type="Proteomes" id="UP000237640"/>
    </source>
</evidence>
<keyword evidence="2" id="KW-0449">Lipoprotein</keyword>
<feature type="chain" id="PRO_5015673342" evidence="1">
    <location>
        <begin position="21"/>
        <end position="162"/>
    </location>
</feature>
<gene>
    <name evidence="2" type="ORF">CLV81_1007</name>
</gene>
<evidence type="ECO:0000313" key="2">
    <source>
        <dbReference type="EMBL" id="PRX57006.1"/>
    </source>
</evidence>
<organism evidence="2 3">
    <name type="scientific">Flagellimonas meridianipacifica</name>
    <dbReference type="NCBI Taxonomy" id="1080225"/>
    <lineage>
        <taxon>Bacteria</taxon>
        <taxon>Pseudomonadati</taxon>
        <taxon>Bacteroidota</taxon>
        <taxon>Flavobacteriia</taxon>
        <taxon>Flavobacteriales</taxon>
        <taxon>Flavobacteriaceae</taxon>
        <taxon>Flagellimonas</taxon>
    </lineage>
</organism>